<sequence>MPRVHPIDLTTTHNTEHTDPETQLPIQDDNDLLDIATPSSILNDRPGKRAGLQGGKKLKWKPKAKVKLPSGGICFLLALPEDVIRVLLGRMPPSSLKVLGQTCAGLRAILEDEAIWRDSYVHMFMGSVRTDEVKGDLKVLVQGCLGTERGWKKEALGREAMIERWATSKASSVIHHPSVGLIHSLSLSYPVLHPKPRGLVGKVHDAVGANDSGETEGSESPIPPSPAKMTARQKYDARIAATTRPPPAVLSAGLGPGAIVKSDPISGKVSKGFWGPGRDANFHVHPQLNLTDPPMTVYFPERQQSYALWGRLDGSVVHTSLETKHPSAPGSRAQSVNTSCHASSRHAGEVLDVRPSRQTDGPLRFASAGSDGCVKYWQYNPPPPKAKKRSTDPEHAASIVCLFTSDPVEPLEHRSDETKRKRTGSPDPVLLARCDSEFSVVCGVTEDGDLRVWWDIHGHVKEARIDVGPTDLLGPMKALELDVRDDAGMLISVLVVHHRATSFTRYDIRVDLDGDYEVGERSFFTPLKAPLSAFRAFLEPSAPISTKSRPMPALLSQVSHGSESESSPEIVPQPDADLAPTPVFGRFVMAGDTEGSVWIWAWDGVSDEVAPLRGWAAVERKITALDYHCGLVAVGSCDAYIKVYDPLPAIPVLLHTFRVHHLSPADLVLAQSEEFTAAFLSVNQIIIENDLIVAAVGRKVFAWKAGSGKKRDAVKGEKKRSGGQRSGRGLSGLDMRSLHEDVVHERREAQAREEEQSETKAERQQWAAMDEMGLDADAALQYAMMLSMEDQGPGLGQGAPYLDSVEDDYDEDEDATPGPSSRMSSRDEQEDWGEGFGDDQVDEAVRAVEEYRRKEEQEMAEALEMIRLAEEREQREGL</sequence>
<dbReference type="SUPFAM" id="SSF81383">
    <property type="entry name" value="F-box domain"/>
    <property type="match status" value="1"/>
</dbReference>
<feature type="compositionally biased region" description="Acidic residues" evidence="1">
    <location>
        <begin position="804"/>
        <end position="815"/>
    </location>
</feature>
<gene>
    <name evidence="3" type="ORF">DB88DRAFT_477640</name>
</gene>
<feature type="region of interest" description="Disordered" evidence="1">
    <location>
        <begin position="205"/>
        <end position="234"/>
    </location>
</feature>
<organism evidence="3 4">
    <name type="scientific">Papiliotrema laurentii</name>
    <name type="common">Cryptococcus laurentii</name>
    <dbReference type="NCBI Taxonomy" id="5418"/>
    <lineage>
        <taxon>Eukaryota</taxon>
        <taxon>Fungi</taxon>
        <taxon>Dikarya</taxon>
        <taxon>Basidiomycota</taxon>
        <taxon>Agaricomycotina</taxon>
        <taxon>Tremellomycetes</taxon>
        <taxon>Tremellales</taxon>
        <taxon>Rhynchogastremaceae</taxon>
        <taxon>Papiliotrema</taxon>
    </lineage>
</organism>
<evidence type="ECO:0000313" key="4">
    <source>
        <dbReference type="Proteomes" id="UP001182556"/>
    </source>
</evidence>
<feature type="compositionally biased region" description="Basic and acidic residues" evidence="1">
    <location>
        <begin position="736"/>
        <end position="763"/>
    </location>
</feature>
<dbReference type="SUPFAM" id="SSF50978">
    <property type="entry name" value="WD40 repeat-like"/>
    <property type="match status" value="1"/>
</dbReference>
<dbReference type="SMART" id="SM00320">
    <property type="entry name" value="WD40"/>
    <property type="match status" value="3"/>
</dbReference>
<accession>A0AAD9FW28</accession>
<dbReference type="EMBL" id="JAODAN010000001">
    <property type="protein sequence ID" value="KAK1927331.1"/>
    <property type="molecule type" value="Genomic_DNA"/>
</dbReference>
<dbReference type="PROSITE" id="PS50181">
    <property type="entry name" value="FBOX"/>
    <property type="match status" value="1"/>
</dbReference>
<reference evidence="3" key="1">
    <citation type="submission" date="2023-02" db="EMBL/GenBank/DDBJ databases">
        <title>Identification and recombinant expression of a fungal hydrolase from Papiliotrema laurentii that hydrolyzes apple cutin and clears colloidal polyester polyurethane.</title>
        <authorList>
            <consortium name="DOE Joint Genome Institute"/>
            <person name="Roman V.A."/>
            <person name="Bojanowski C."/>
            <person name="Crable B.R."/>
            <person name="Wagner D.N."/>
            <person name="Hung C.S."/>
            <person name="Nadeau L.J."/>
            <person name="Schratz L."/>
            <person name="Haridas S."/>
            <person name="Pangilinan J."/>
            <person name="Lipzen A."/>
            <person name="Na H."/>
            <person name="Yan M."/>
            <person name="Ng V."/>
            <person name="Grigoriev I.V."/>
            <person name="Spatafora J.W."/>
            <person name="Barlow D."/>
            <person name="Biffinger J."/>
            <person name="Kelley-Loughnane N."/>
            <person name="Varaljay V.A."/>
            <person name="Crookes-Goodson W.J."/>
        </authorList>
    </citation>
    <scope>NUCLEOTIDE SEQUENCE</scope>
    <source>
        <strain evidence="3">5307AH</strain>
    </source>
</reference>
<dbReference type="Gene3D" id="2.130.10.10">
    <property type="entry name" value="YVTN repeat-like/Quinoprotein amine dehydrogenase"/>
    <property type="match status" value="1"/>
</dbReference>
<keyword evidence="4" id="KW-1185">Reference proteome</keyword>
<dbReference type="InterPro" id="IPR015943">
    <property type="entry name" value="WD40/YVTN_repeat-like_dom_sf"/>
</dbReference>
<dbReference type="InterPro" id="IPR001810">
    <property type="entry name" value="F-box_dom"/>
</dbReference>
<dbReference type="AlphaFoldDB" id="A0AAD9FW28"/>
<evidence type="ECO:0000259" key="2">
    <source>
        <dbReference type="PROSITE" id="PS50181"/>
    </source>
</evidence>
<feature type="compositionally biased region" description="Acidic residues" evidence="1">
    <location>
        <begin position="828"/>
        <end position="842"/>
    </location>
</feature>
<feature type="region of interest" description="Disordered" evidence="1">
    <location>
        <begin position="794"/>
        <end position="844"/>
    </location>
</feature>
<name>A0AAD9FW28_PAPLA</name>
<dbReference type="Proteomes" id="UP001182556">
    <property type="component" value="Unassembled WGS sequence"/>
</dbReference>
<dbReference type="InterPro" id="IPR036322">
    <property type="entry name" value="WD40_repeat_dom_sf"/>
</dbReference>
<protein>
    <recommendedName>
        <fullName evidence="2">F-box domain-containing protein</fullName>
    </recommendedName>
</protein>
<feature type="region of interest" description="Disordered" evidence="1">
    <location>
        <begin position="1"/>
        <end position="26"/>
    </location>
</feature>
<comment type="caution">
    <text evidence="3">The sequence shown here is derived from an EMBL/GenBank/DDBJ whole genome shotgun (WGS) entry which is preliminary data.</text>
</comment>
<feature type="region of interest" description="Disordered" evidence="1">
    <location>
        <begin position="712"/>
        <end position="765"/>
    </location>
</feature>
<dbReference type="InterPro" id="IPR036047">
    <property type="entry name" value="F-box-like_dom_sf"/>
</dbReference>
<feature type="domain" description="F-box" evidence="2">
    <location>
        <begin position="73"/>
        <end position="119"/>
    </location>
</feature>
<dbReference type="InterPro" id="IPR001680">
    <property type="entry name" value="WD40_rpt"/>
</dbReference>
<proteinExistence type="predicted"/>
<evidence type="ECO:0000256" key="1">
    <source>
        <dbReference type="SAM" id="MobiDB-lite"/>
    </source>
</evidence>
<evidence type="ECO:0000313" key="3">
    <source>
        <dbReference type="EMBL" id="KAK1927331.1"/>
    </source>
</evidence>